<dbReference type="GO" id="GO:0003677">
    <property type="term" value="F:DNA binding"/>
    <property type="evidence" value="ECO:0007669"/>
    <property type="project" value="InterPro"/>
</dbReference>
<dbReference type="InterPro" id="IPR013762">
    <property type="entry name" value="Integrase-like_cat_sf"/>
</dbReference>
<dbReference type="Pfam" id="PF20172">
    <property type="entry name" value="DUF6538"/>
    <property type="match status" value="1"/>
</dbReference>
<keyword evidence="1" id="KW-0233">DNA recombination</keyword>
<feature type="domain" description="DUF6538" evidence="2">
    <location>
        <begin position="10"/>
        <end position="61"/>
    </location>
</feature>
<evidence type="ECO:0000259" key="2">
    <source>
        <dbReference type="Pfam" id="PF20172"/>
    </source>
</evidence>
<dbReference type="EMBL" id="VZDO01000023">
    <property type="protein sequence ID" value="KAB0676437.1"/>
    <property type="molecule type" value="Genomic_DNA"/>
</dbReference>
<dbReference type="GO" id="GO:0006310">
    <property type="term" value="P:DNA recombination"/>
    <property type="evidence" value="ECO:0007669"/>
    <property type="project" value="UniProtKB-KW"/>
</dbReference>
<evidence type="ECO:0000313" key="4">
    <source>
        <dbReference type="Proteomes" id="UP000432089"/>
    </source>
</evidence>
<accession>A0A7V7PKX1</accession>
<evidence type="ECO:0000256" key="1">
    <source>
        <dbReference type="ARBA" id="ARBA00023172"/>
    </source>
</evidence>
<gene>
    <name evidence="3" type="ORF">F6X38_21320</name>
</gene>
<proteinExistence type="predicted"/>
<dbReference type="InterPro" id="IPR046668">
    <property type="entry name" value="DUF6538"/>
</dbReference>
<keyword evidence="4" id="KW-1185">Reference proteome</keyword>
<reference evidence="3 4" key="1">
    <citation type="submission" date="2019-09" db="EMBL/GenBank/DDBJ databases">
        <title>YIM 132180 draft genome.</title>
        <authorList>
            <person name="Zhang K."/>
        </authorList>
    </citation>
    <scope>NUCLEOTIDE SEQUENCE [LARGE SCALE GENOMIC DNA]</scope>
    <source>
        <strain evidence="3 4">YIM 132180</strain>
    </source>
</reference>
<organism evidence="3 4">
    <name type="scientific">Plantimonas leprariae</name>
    <dbReference type="NCBI Taxonomy" id="2615207"/>
    <lineage>
        <taxon>Bacteria</taxon>
        <taxon>Pseudomonadati</taxon>
        <taxon>Pseudomonadota</taxon>
        <taxon>Alphaproteobacteria</taxon>
        <taxon>Hyphomicrobiales</taxon>
        <taxon>Aurantimonadaceae</taxon>
        <taxon>Plantimonas</taxon>
    </lineage>
</organism>
<dbReference type="InterPro" id="IPR011010">
    <property type="entry name" value="DNA_brk_join_enz"/>
</dbReference>
<protein>
    <recommendedName>
        <fullName evidence="2">DUF6538 domain-containing protein</fullName>
    </recommendedName>
</protein>
<dbReference type="RefSeq" id="WP_150973407.1">
    <property type="nucleotide sequence ID" value="NZ_VZDO01000023.1"/>
</dbReference>
<sequence>MYHIVPIGPYLIRRGARFYFRARLPSTMRGGVGASHVTISLRTNDSATARRLSLACADRMELLRMPFVSTLTRQQVTAIFQNEVARQLHQLDDLASRVRRLDDFDPNQQAHFDRIMGWVWRLLALFGRHRVLRFDDACPARRMLVAADLADCDIRWIGENVQHEQQMHRRPSAIDAIDDRIRAVQAEPDEMNRRRAFDELFRARAAAFNATDRRYGEQRPEEADLLHGAVMPDFRAADALPLPSAAPANEAATIRLPTEKAHQAIVPALLAADKHEADPIANVLNLAADALLVVEKVSLRQIKSQVWTTKTAAQVRQTAKLFLGLLASFGVETSAGIAQAHIAAFRDLVDVLPPRYGQSAHMRALPVPELRCLGEAMRAKGETVGLSDKTIIRHFGALQSFLTSVAAEGYVLQPLALDKLRPRKPQDDARTESPKPEPKEIEALFRTPVFVGAKRFDRLNVPGPERFHRGAYFASIILAYSGARRHEVCGLLVEDVVTIEDIPAFHIRKQTLRRIKNRASQRLLPIPPEALRLGFMQYVEAIRALGYSMVFPDLYKAAGNNDPGDRLYDELQSTRKALPKDELLWARLLHALRHGWSNTTKQEGARAEVRADVLGHAAKGETEKRYASAAKLRLMLEAYQKVDCFTAHLEPFPLRLLPWVVQKEFPHWERNGGQTRRRLLAEEPVTGSI</sequence>
<name>A0A7V7PKX1_9HYPH</name>
<dbReference type="SUPFAM" id="SSF56349">
    <property type="entry name" value="DNA breaking-rejoining enzymes"/>
    <property type="match status" value="1"/>
</dbReference>
<comment type="caution">
    <text evidence="3">The sequence shown here is derived from an EMBL/GenBank/DDBJ whole genome shotgun (WGS) entry which is preliminary data.</text>
</comment>
<evidence type="ECO:0000313" key="3">
    <source>
        <dbReference type="EMBL" id="KAB0676437.1"/>
    </source>
</evidence>
<dbReference type="Gene3D" id="1.10.443.10">
    <property type="entry name" value="Intergrase catalytic core"/>
    <property type="match status" value="1"/>
</dbReference>
<dbReference type="GO" id="GO:0015074">
    <property type="term" value="P:DNA integration"/>
    <property type="evidence" value="ECO:0007669"/>
    <property type="project" value="InterPro"/>
</dbReference>
<dbReference type="Proteomes" id="UP000432089">
    <property type="component" value="Unassembled WGS sequence"/>
</dbReference>
<dbReference type="AlphaFoldDB" id="A0A7V7PKX1"/>